<dbReference type="AlphaFoldDB" id="A0AAW4MTA9"/>
<dbReference type="PANTHER" id="PTHR39189:SF1">
    <property type="entry name" value="UPF0173 METAL-DEPENDENT HYDROLASE YTKL"/>
    <property type="match status" value="1"/>
</dbReference>
<dbReference type="Proteomes" id="UP001197492">
    <property type="component" value="Unassembled WGS sequence"/>
</dbReference>
<dbReference type="EMBL" id="JAHOEL010000035">
    <property type="protein sequence ID" value="MBV3392934.1"/>
    <property type="molecule type" value="Genomic_DNA"/>
</dbReference>
<dbReference type="InterPro" id="IPR036866">
    <property type="entry name" value="RibonucZ/Hydroxyglut_hydro"/>
</dbReference>
<proteinExistence type="predicted"/>
<reference evidence="1 4" key="1">
    <citation type="submission" date="2021-06" db="EMBL/GenBank/DDBJ databases">
        <title>Collection of gut derived symbiotic bacterial strains cultured from healthy donors.</title>
        <authorList>
            <person name="Lin H."/>
            <person name="Littmann E."/>
            <person name="Pamer E.G."/>
        </authorList>
    </citation>
    <scope>NUCLEOTIDE SEQUENCE</scope>
    <source>
        <strain evidence="2 4">MSK.21.70</strain>
        <strain evidence="1">MSK.21.82</strain>
    </source>
</reference>
<sequence>MAELLYQGHGSYRIVSNEGVVIYVDPYAGEGYDMPADIVIVTHEHSDHNQVDLVTLKDDGVILRHGDLFVDGEYPIKKIKKVMIEGTPAENKNHTREECVGFIMTVDGITLYGAGDTNYYPEMESFNDLDYALLPVDGIYNMSAQEASRCAHVIDSRYFIPIHTSPTQLYDEDIAKSFKSPHALYIKPGERLKL</sequence>
<organism evidence="1 3">
    <name type="scientific">Catenibacterium mitsuokai</name>
    <dbReference type="NCBI Taxonomy" id="100886"/>
    <lineage>
        <taxon>Bacteria</taxon>
        <taxon>Bacillati</taxon>
        <taxon>Bacillota</taxon>
        <taxon>Erysipelotrichia</taxon>
        <taxon>Erysipelotrichales</taxon>
        <taxon>Coprobacillaceae</taxon>
        <taxon>Catenibacterium</taxon>
    </lineage>
</organism>
<evidence type="ECO:0000313" key="3">
    <source>
        <dbReference type="Proteomes" id="UP001196408"/>
    </source>
</evidence>
<protein>
    <submittedName>
        <fullName evidence="1">MBL fold metallo-hydrolase</fullName>
    </submittedName>
</protein>
<keyword evidence="4" id="KW-1185">Reference proteome</keyword>
<dbReference type="Gene3D" id="3.60.15.10">
    <property type="entry name" value="Ribonuclease Z/Hydroxyacylglutathione hydrolase-like"/>
    <property type="match status" value="1"/>
</dbReference>
<evidence type="ECO:0000313" key="1">
    <source>
        <dbReference type="EMBL" id="MBV3382654.1"/>
    </source>
</evidence>
<dbReference type="EMBL" id="JAHOEF010000025">
    <property type="protein sequence ID" value="MBV3382654.1"/>
    <property type="molecule type" value="Genomic_DNA"/>
</dbReference>
<dbReference type="PANTHER" id="PTHR39189">
    <property type="entry name" value="UPF0173 METAL-DEPENDENT HYDROLASE YTKL"/>
    <property type="match status" value="1"/>
</dbReference>
<accession>A0AAW4MTA9</accession>
<comment type="caution">
    <text evidence="1">The sequence shown here is derived from an EMBL/GenBank/DDBJ whole genome shotgun (WGS) entry which is preliminary data.</text>
</comment>
<dbReference type="RefSeq" id="WP_187011616.1">
    <property type="nucleotide sequence ID" value="NZ_CAXVKV010000036.1"/>
</dbReference>
<evidence type="ECO:0000313" key="2">
    <source>
        <dbReference type="EMBL" id="MBV3392934.1"/>
    </source>
</evidence>
<evidence type="ECO:0000313" key="4">
    <source>
        <dbReference type="Proteomes" id="UP001197492"/>
    </source>
</evidence>
<dbReference type="SUPFAM" id="SSF56281">
    <property type="entry name" value="Metallo-hydrolase/oxidoreductase"/>
    <property type="match status" value="1"/>
</dbReference>
<dbReference type="Pfam" id="PF13483">
    <property type="entry name" value="Lactamase_B_3"/>
    <property type="match status" value="1"/>
</dbReference>
<dbReference type="Proteomes" id="UP001196408">
    <property type="component" value="Unassembled WGS sequence"/>
</dbReference>
<name>A0AAW4MTA9_9FIRM</name>
<dbReference type="GeneID" id="301323985"/>
<gene>
    <name evidence="1" type="ORF">KSV97_05295</name>
    <name evidence="2" type="ORF">KSW06_06655</name>
</gene>